<accession>A0A4R6UMZ4</accession>
<reference evidence="2 3" key="1">
    <citation type="submission" date="2019-03" db="EMBL/GenBank/DDBJ databases">
        <title>Genomic Encyclopedia of Type Strains, Phase IV (KMG-IV): sequencing the most valuable type-strain genomes for metagenomic binning, comparative biology and taxonomic classification.</title>
        <authorList>
            <person name="Goeker M."/>
        </authorList>
    </citation>
    <scope>NUCLEOTIDE SEQUENCE [LARGE SCALE GENOMIC DNA]</scope>
    <source>
        <strain evidence="2 3">DSM 46770</strain>
    </source>
</reference>
<dbReference type="InterPro" id="IPR006311">
    <property type="entry name" value="TAT_signal"/>
</dbReference>
<keyword evidence="3" id="KW-1185">Reference proteome</keyword>
<organism evidence="2 3">
    <name type="scientific">Actinorugispora endophytica</name>
    <dbReference type="NCBI Taxonomy" id="1605990"/>
    <lineage>
        <taxon>Bacteria</taxon>
        <taxon>Bacillati</taxon>
        <taxon>Actinomycetota</taxon>
        <taxon>Actinomycetes</taxon>
        <taxon>Streptosporangiales</taxon>
        <taxon>Nocardiopsidaceae</taxon>
        <taxon>Actinorugispora</taxon>
    </lineage>
</organism>
<feature type="compositionally biased region" description="Low complexity" evidence="1">
    <location>
        <begin position="63"/>
        <end position="72"/>
    </location>
</feature>
<name>A0A4R6UMZ4_9ACTN</name>
<proteinExistence type="predicted"/>
<gene>
    <name evidence="2" type="ORF">EV190_13513</name>
</gene>
<protein>
    <submittedName>
        <fullName evidence="2">Uncharacterized protein</fullName>
    </submittedName>
</protein>
<dbReference type="Proteomes" id="UP000295281">
    <property type="component" value="Unassembled WGS sequence"/>
</dbReference>
<dbReference type="PROSITE" id="PS51318">
    <property type="entry name" value="TAT"/>
    <property type="match status" value="1"/>
</dbReference>
<dbReference type="RefSeq" id="WP_133743618.1">
    <property type="nucleotide sequence ID" value="NZ_SNYN01000035.1"/>
</dbReference>
<evidence type="ECO:0000313" key="3">
    <source>
        <dbReference type="Proteomes" id="UP000295281"/>
    </source>
</evidence>
<dbReference type="OrthoDB" id="3680186at2"/>
<dbReference type="AlphaFoldDB" id="A0A4R6UMZ4"/>
<comment type="caution">
    <text evidence="2">The sequence shown here is derived from an EMBL/GenBank/DDBJ whole genome shotgun (WGS) entry which is preliminary data.</text>
</comment>
<sequence length="269" mass="27802">MTTRRTPLIAAGAAAVVVVAAGGWIAGRAVTGQPVLPTAATGPATGAGSGGTPDGTGPGGAPSGSAAASAPGQRGQEVGFRGLVLRFPEDWTVERVEDTVFLNGSDPDAGQVVDDWMVAHPPGQPGCAEWDKRQDWGPGAGLDCAHVKVFGPGGIEYGGDGWSRITEEPREGPFVPRSGLGMCLDRVDSVPGSEDDGAPYEPDVSGLAPVGDRKALYREYTLGCYSEETADNRGFYRQRSWLLPESGILVVDDYGLDELDGILADGGFA</sequence>
<feature type="region of interest" description="Disordered" evidence="1">
    <location>
        <begin position="40"/>
        <end position="74"/>
    </location>
</feature>
<evidence type="ECO:0000256" key="1">
    <source>
        <dbReference type="SAM" id="MobiDB-lite"/>
    </source>
</evidence>
<dbReference type="EMBL" id="SNYN01000035">
    <property type="protein sequence ID" value="TDQ44584.1"/>
    <property type="molecule type" value="Genomic_DNA"/>
</dbReference>
<feature type="compositionally biased region" description="Gly residues" evidence="1">
    <location>
        <begin position="45"/>
        <end position="62"/>
    </location>
</feature>
<evidence type="ECO:0000313" key="2">
    <source>
        <dbReference type="EMBL" id="TDQ44584.1"/>
    </source>
</evidence>